<keyword evidence="3" id="KW-1185">Reference proteome</keyword>
<sequence length="72" mass="7847">MVMATQRLEVQIILGAAQPSHALHADDDIRDDDIAVSENRQRTRRPRGSPALYANALPPVQLTAAQCQICAP</sequence>
<dbReference type="Proteomes" id="UP000299102">
    <property type="component" value="Unassembled WGS sequence"/>
</dbReference>
<gene>
    <name evidence="2" type="ORF">EVAR_70474_1</name>
</gene>
<proteinExistence type="predicted"/>
<dbReference type="AlphaFoldDB" id="A0A4C2A556"/>
<evidence type="ECO:0000313" key="3">
    <source>
        <dbReference type="Proteomes" id="UP000299102"/>
    </source>
</evidence>
<reference evidence="2 3" key="1">
    <citation type="journal article" date="2019" name="Commun. Biol.">
        <title>The bagworm genome reveals a unique fibroin gene that provides high tensile strength.</title>
        <authorList>
            <person name="Kono N."/>
            <person name="Nakamura H."/>
            <person name="Ohtoshi R."/>
            <person name="Tomita M."/>
            <person name="Numata K."/>
            <person name="Arakawa K."/>
        </authorList>
    </citation>
    <scope>NUCLEOTIDE SEQUENCE [LARGE SCALE GENOMIC DNA]</scope>
</reference>
<comment type="caution">
    <text evidence="2">The sequence shown here is derived from an EMBL/GenBank/DDBJ whole genome shotgun (WGS) entry which is preliminary data.</text>
</comment>
<dbReference type="EMBL" id="BGZK01002727">
    <property type="protein sequence ID" value="GBP96061.1"/>
    <property type="molecule type" value="Genomic_DNA"/>
</dbReference>
<protein>
    <submittedName>
        <fullName evidence="2">Uncharacterized protein</fullName>
    </submittedName>
</protein>
<feature type="region of interest" description="Disordered" evidence="1">
    <location>
        <begin position="33"/>
        <end position="52"/>
    </location>
</feature>
<name>A0A4C2A556_EUMVA</name>
<accession>A0A4C2A556</accession>
<organism evidence="2 3">
    <name type="scientific">Eumeta variegata</name>
    <name type="common">Bagworm moth</name>
    <name type="synonym">Eumeta japonica</name>
    <dbReference type="NCBI Taxonomy" id="151549"/>
    <lineage>
        <taxon>Eukaryota</taxon>
        <taxon>Metazoa</taxon>
        <taxon>Ecdysozoa</taxon>
        <taxon>Arthropoda</taxon>
        <taxon>Hexapoda</taxon>
        <taxon>Insecta</taxon>
        <taxon>Pterygota</taxon>
        <taxon>Neoptera</taxon>
        <taxon>Endopterygota</taxon>
        <taxon>Lepidoptera</taxon>
        <taxon>Glossata</taxon>
        <taxon>Ditrysia</taxon>
        <taxon>Tineoidea</taxon>
        <taxon>Psychidae</taxon>
        <taxon>Oiketicinae</taxon>
        <taxon>Eumeta</taxon>
    </lineage>
</organism>
<evidence type="ECO:0000313" key="2">
    <source>
        <dbReference type="EMBL" id="GBP96061.1"/>
    </source>
</evidence>
<evidence type="ECO:0000256" key="1">
    <source>
        <dbReference type="SAM" id="MobiDB-lite"/>
    </source>
</evidence>